<accession>A0A8H4NZW6</accession>
<evidence type="ECO:0000313" key="3">
    <source>
        <dbReference type="Proteomes" id="UP000605986"/>
    </source>
</evidence>
<feature type="compositionally biased region" description="Basic and acidic residues" evidence="1">
    <location>
        <begin position="7"/>
        <end position="17"/>
    </location>
</feature>
<sequence>MVFFFQRPRDERNKDSDSTNTAPGRLSRSTSLSLSKTIAVLSHDTMKVESSVIAVPGYCTPAAPEWGMKQELQKAAISLDSVSNLHITNDKDTLLCHNQVLHSCAKIAVQKQASKLSSQDVSKLATLAATFEEIANVPILSVFEYEEA</sequence>
<keyword evidence="3" id="KW-1185">Reference proteome</keyword>
<comment type="caution">
    <text evidence="2">The sequence shown here is derived from an EMBL/GenBank/DDBJ whole genome shotgun (WGS) entry which is preliminary data.</text>
</comment>
<protein>
    <submittedName>
        <fullName evidence="2">Tetratricopeptide repeat domain-containing protein</fullName>
    </submittedName>
</protein>
<evidence type="ECO:0000256" key="1">
    <source>
        <dbReference type="SAM" id="MobiDB-lite"/>
    </source>
</evidence>
<evidence type="ECO:0000313" key="2">
    <source>
        <dbReference type="EMBL" id="KAF4453900.1"/>
    </source>
</evidence>
<dbReference type="OrthoDB" id="6161812at2759"/>
<name>A0A8H4NZW6_9HYPO</name>
<gene>
    <name evidence="2" type="ORF">F53441_3425</name>
</gene>
<dbReference type="EMBL" id="JAADJG010000139">
    <property type="protein sequence ID" value="KAF4453900.1"/>
    <property type="molecule type" value="Genomic_DNA"/>
</dbReference>
<dbReference type="Proteomes" id="UP000605986">
    <property type="component" value="Unassembled WGS sequence"/>
</dbReference>
<reference evidence="2" key="1">
    <citation type="submission" date="2020-01" db="EMBL/GenBank/DDBJ databases">
        <title>Identification and distribution of gene clusters putatively required for synthesis of sphingolipid metabolism inhibitors in phylogenetically diverse species of the filamentous fungus Fusarium.</title>
        <authorList>
            <person name="Kim H.-S."/>
            <person name="Busman M."/>
            <person name="Brown D.W."/>
            <person name="Divon H."/>
            <person name="Uhlig S."/>
            <person name="Proctor R.H."/>
        </authorList>
    </citation>
    <scope>NUCLEOTIDE SEQUENCE</scope>
    <source>
        <strain evidence="2">NRRL 53441</strain>
    </source>
</reference>
<dbReference type="AlphaFoldDB" id="A0A8H4NZW6"/>
<proteinExistence type="predicted"/>
<feature type="region of interest" description="Disordered" evidence="1">
    <location>
        <begin position="1"/>
        <end position="28"/>
    </location>
</feature>
<organism evidence="2 3">
    <name type="scientific">Fusarium austroafricanum</name>
    <dbReference type="NCBI Taxonomy" id="2364996"/>
    <lineage>
        <taxon>Eukaryota</taxon>
        <taxon>Fungi</taxon>
        <taxon>Dikarya</taxon>
        <taxon>Ascomycota</taxon>
        <taxon>Pezizomycotina</taxon>
        <taxon>Sordariomycetes</taxon>
        <taxon>Hypocreomycetidae</taxon>
        <taxon>Hypocreales</taxon>
        <taxon>Nectriaceae</taxon>
        <taxon>Fusarium</taxon>
        <taxon>Fusarium concolor species complex</taxon>
    </lineage>
</organism>